<dbReference type="InterPro" id="IPR036390">
    <property type="entry name" value="WH_DNA-bd_sf"/>
</dbReference>
<dbReference type="InterPro" id="IPR005119">
    <property type="entry name" value="LysR_subst-bd"/>
</dbReference>
<evidence type="ECO:0000256" key="4">
    <source>
        <dbReference type="ARBA" id="ARBA00023163"/>
    </source>
</evidence>
<dbReference type="InterPro" id="IPR036388">
    <property type="entry name" value="WH-like_DNA-bd_sf"/>
</dbReference>
<protein>
    <submittedName>
        <fullName evidence="6">DNA-binding transcriptional LysR family regulator</fullName>
    </submittedName>
</protein>
<dbReference type="FunFam" id="1.10.10.10:FF:000001">
    <property type="entry name" value="LysR family transcriptional regulator"/>
    <property type="match status" value="1"/>
</dbReference>
<dbReference type="Proteomes" id="UP000531216">
    <property type="component" value="Unassembled WGS sequence"/>
</dbReference>
<dbReference type="InterPro" id="IPR050950">
    <property type="entry name" value="HTH-type_LysR_regulators"/>
</dbReference>
<comment type="caution">
    <text evidence="6">The sequence shown here is derived from an EMBL/GenBank/DDBJ whole genome shotgun (WGS) entry which is preliminary data.</text>
</comment>
<name>A0A7W6BRH4_9HYPH</name>
<gene>
    <name evidence="6" type="ORF">GGR05_002893</name>
</gene>
<dbReference type="PANTHER" id="PTHR30419">
    <property type="entry name" value="HTH-TYPE TRANSCRIPTIONAL REGULATOR YBHD"/>
    <property type="match status" value="1"/>
</dbReference>
<dbReference type="GO" id="GO:0003700">
    <property type="term" value="F:DNA-binding transcription factor activity"/>
    <property type="evidence" value="ECO:0007669"/>
    <property type="project" value="InterPro"/>
</dbReference>
<dbReference type="GO" id="GO:0003677">
    <property type="term" value="F:DNA binding"/>
    <property type="evidence" value="ECO:0007669"/>
    <property type="project" value="UniProtKB-KW"/>
</dbReference>
<sequence>MQIRHLRYFVTLARLGHFRRAAESCSVTQPTLSAGIASLETALGVELVRRDRRFVGLTAEGEAALPWAQQMLADCDGMLRAAGKPGIGLTGRLRLGVIPAAMPAVGAIAPVLATDHPDLQLVILSMTSREIERALHAHDIDGGVTYLENEPLGGVITWTFYEERYRFATPADGPFAGRSAISWAEAAAAPLCLLTRDMQNRRILDAQMASIGMEVQPRATANSYTALLSMVRMGDLSSILPHSHAGTAERDPAIRILPFDDPSPPQAVGLVVLDRHPMSAQSRAVLSCVRSADFRRRVAALRDDGGAPHEPS</sequence>
<dbReference type="GO" id="GO:0005829">
    <property type="term" value="C:cytosol"/>
    <property type="evidence" value="ECO:0007669"/>
    <property type="project" value="TreeGrafter"/>
</dbReference>
<dbReference type="PANTHER" id="PTHR30419:SF31">
    <property type="entry name" value="BLR3139 PROTEIN"/>
    <property type="match status" value="1"/>
</dbReference>
<evidence type="ECO:0000259" key="5">
    <source>
        <dbReference type="PROSITE" id="PS50931"/>
    </source>
</evidence>
<dbReference type="PROSITE" id="PS50931">
    <property type="entry name" value="HTH_LYSR"/>
    <property type="match status" value="1"/>
</dbReference>
<evidence type="ECO:0000256" key="2">
    <source>
        <dbReference type="ARBA" id="ARBA00023015"/>
    </source>
</evidence>
<dbReference type="SUPFAM" id="SSF46785">
    <property type="entry name" value="Winged helix' DNA-binding domain"/>
    <property type="match status" value="1"/>
</dbReference>
<dbReference type="SUPFAM" id="SSF53850">
    <property type="entry name" value="Periplasmic binding protein-like II"/>
    <property type="match status" value="1"/>
</dbReference>
<feature type="domain" description="HTH lysR-type" evidence="5">
    <location>
        <begin position="1"/>
        <end position="58"/>
    </location>
</feature>
<dbReference type="CDD" id="cd05466">
    <property type="entry name" value="PBP2_LTTR_substrate"/>
    <property type="match status" value="1"/>
</dbReference>
<accession>A0A7W6BRH4</accession>
<organism evidence="6 7">
    <name type="scientific">Aureimonas phyllosphaerae</name>
    <dbReference type="NCBI Taxonomy" id="1166078"/>
    <lineage>
        <taxon>Bacteria</taxon>
        <taxon>Pseudomonadati</taxon>
        <taxon>Pseudomonadota</taxon>
        <taxon>Alphaproteobacteria</taxon>
        <taxon>Hyphomicrobiales</taxon>
        <taxon>Aurantimonadaceae</taxon>
        <taxon>Aureimonas</taxon>
    </lineage>
</organism>
<comment type="similarity">
    <text evidence="1">Belongs to the LysR transcriptional regulatory family.</text>
</comment>
<keyword evidence="7" id="KW-1185">Reference proteome</keyword>
<dbReference type="PRINTS" id="PR00039">
    <property type="entry name" value="HTHLYSR"/>
</dbReference>
<keyword evidence="2" id="KW-0805">Transcription regulation</keyword>
<dbReference type="Pfam" id="PF03466">
    <property type="entry name" value="LysR_substrate"/>
    <property type="match status" value="1"/>
</dbReference>
<evidence type="ECO:0000313" key="7">
    <source>
        <dbReference type="Proteomes" id="UP000531216"/>
    </source>
</evidence>
<reference evidence="6 7" key="1">
    <citation type="submission" date="2020-08" db="EMBL/GenBank/DDBJ databases">
        <title>Genomic Encyclopedia of Type Strains, Phase IV (KMG-IV): sequencing the most valuable type-strain genomes for metagenomic binning, comparative biology and taxonomic classification.</title>
        <authorList>
            <person name="Goeker M."/>
        </authorList>
    </citation>
    <scope>NUCLEOTIDE SEQUENCE [LARGE SCALE GENOMIC DNA]</scope>
    <source>
        <strain evidence="6 7">DSM 25024</strain>
    </source>
</reference>
<dbReference type="EMBL" id="JACIDO010000005">
    <property type="protein sequence ID" value="MBB3936739.1"/>
    <property type="molecule type" value="Genomic_DNA"/>
</dbReference>
<evidence type="ECO:0000256" key="3">
    <source>
        <dbReference type="ARBA" id="ARBA00023125"/>
    </source>
</evidence>
<dbReference type="RefSeq" id="WP_090962005.1">
    <property type="nucleotide sequence ID" value="NZ_FOOA01000005.1"/>
</dbReference>
<dbReference type="Gene3D" id="1.10.10.10">
    <property type="entry name" value="Winged helix-like DNA-binding domain superfamily/Winged helix DNA-binding domain"/>
    <property type="match status" value="1"/>
</dbReference>
<dbReference type="AlphaFoldDB" id="A0A7W6BRH4"/>
<dbReference type="Pfam" id="PF00126">
    <property type="entry name" value="HTH_1"/>
    <property type="match status" value="1"/>
</dbReference>
<dbReference type="InterPro" id="IPR000847">
    <property type="entry name" value="LysR_HTH_N"/>
</dbReference>
<dbReference type="Gene3D" id="3.40.190.290">
    <property type="match status" value="1"/>
</dbReference>
<dbReference type="OrthoDB" id="9775392at2"/>
<proteinExistence type="inferred from homology"/>
<keyword evidence="4" id="KW-0804">Transcription</keyword>
<keyword evidence="3 6" id="KW-0238">DNA-binding</keyword>
<evidence type="ECO:0000313" key="6">
    <source>
        <dbReference type="EMBL" id="MBB3936739.1"/>
    </source>
</evidence>
<evidence type="ECO:0000256" key="1">
    <source>
        <dbReference type="ARBA" id="ARBA00009437"/>
    </source>
</evidence>